<dbReference type="RefSeq" id="WP_106759664.1">
    <property type="nucleotide sequence ID" value="NZ_PXWF02000297.1"/>
</dbReference>
<dbReference type="Proteomes" id="UP000241421">
    <property type="component" value="Unassembled WGS sequence"/>
</dbReference>
<evidence type="ECO:0000256" key="2">
    <source>
        <dbReference type="ARBA" id="ARBA00022679"/>
    </source>
</evidence>
<proteinExistence type="predicted"/>
<gene>
    <name evidence="5" type="ORF">C7C56_022850</name>
</gene>
<dbReference type="PANTHER" id="PTHR12526">
    <property type="entry name" value="GLYCOSYLTRANSFERASE"/>
    <property type="match status" value="1"/>
</dbReference>
<evidence type="ECO:0000259" key="3">
    <source>
        <dbReference type="Pfam" id="PF00534"/>
    </source>
</evidence>
<evidence type="ECO:0000259" key="4">
    <source>
        <dbReference type="Pfam" id="PF13439"/>
    </source>
</evidence>
<dbReference type="Gene3D" id="3.40.50.2000">
    <property type="entry name" value="Glycogen Phosphorylase B"/>
    <property type="match status" value="2"/>
</dbReference>
<protein>
    <submittedName>
        <fullName evidence="5">Glycosyltransferase family 1 protein</fullName>
    </submittedName>
</protein>
<dbReference type="GO" id="GO:0016757">
    <property type="term" value="F:glycosyltransferase activity"/>
    <property type="evidence" value="ECO:0007669"/>
    <property type="project" value="UniProtKB-KW"/>
</dbReference>
<comment type="caution">
    <text evidence="5">The sequence shown here is derived from an EMBL/GenBank/DDBJ whole genome shotgun (WGS) entry which is preliminary data.</text>
</comment>
<keyword evidence="2 5" id="KW-0808">Transferase</keyword>
<keyword evidence="6" id="KW-1185">Reference proteome</keyword>
<evidence type="ECO:0000313" key="5">
    <source>
        <dbReference type="EMBL" id="PWF42465.1"/>
    </source>
</evidence>
<dbReference type="Pfam" id="PF13439">
    <property type="entry name" value="Glyco_transf_4"/>
    <property type="match status" value="1"/>
</dbReference>
<dbReference type="PANTHER" id="PTHR12526:SF510">
    <property type="entry name" value="D-INOSITOL 3-PHOSPHATE GLYCOSYLTRANSFERASE"/>
    <property type="match status" value="1"/>
</dbReference>
<dbReference type="InterPro" id="IPR028098">
    <property type="entry name" value="Glyco_trans_4-like_N"/>
</dbReference>
<dbReference type="SUPFAM" id="SSF53756">
    <property type="entry name" value="UDP-Glycosyltransferase/glycogen phosphorylase"/>
    <property type="match status" value="1"/>
</dbReference>
<accession>A0A2U2HF05</accession>
<feature type="domain" description="Glycosyltransferase subfamily 4-like N-terminal" evidence="4">
    <location>
        <begin position="39"/>
        <end position="216"/>
    </location>
</feature>
<name>A0A2U2HF05_9BURK</name>
<dbReference type="InterPro" id="IPR001296">
    <property type="entry name" value="Glyco_trans_1"/>
</dbReference>
<sequence length="452" mass="48764">MKLHENHVIGRVRSPSVKKIAIVSEHASPLAAPGSIDSGGQNVYVAHLARELALAGYLVDIFTRRDSPRHKPLVQWRENIRVIHVPAGPASYVPKEQMLPHMDAFARFVARFARRQGSLYDLTHANFFMSGMVAQHLKAVLGIPFVITFHALGHVRRIAQGAADTFPPARLDIEDSLMRDADRIIAECEQDRIDMMTLYDAPPGRIRIAPCGFDPQELWPMACAAARAHLGLPQDKFIVLQLGRMVPRKGVDNVIEALALLRAGFGVDAELLVVGGDLGGIPGHPGGIPGAPGAGPTPEAAELARLRALAAELGVGDQVHFTGRRPRAQLRYYYGAADVFITTPWYEPFGITPVEAMACARPVVGAAVGGIKSTVADGHSGLLVPPRDPQAAAACLAMLARDPALARSMGQEGLRRAYQHYTWRSVAGRAAQIYTAAVDDARARALPHMSAH</sequence>
<evidence type="ECO:0000256" key="1">
    <source>
        <dbReference type="ARBA" id="ARBA00022676"/>
    </source>
</evidence>
<keyword evidence="1" id="KW-0328">Glycosyltransferase</keyword>
<feature type="domain" description="Glycosyl transferase family 1" evidence="3">
    <location>
        <begin position="227"/>
        <end position="413"/>
    </location>
</feature>
<evidence type="ECO:0000313" key="6">
    <source>
        <dbReference type="Proteomes" id="UP000241421"/>
    </source>
</evidence>
<organism evidence="5 6">
    <name type="scientific">Massilia glaciei</name>
    <dbReference type="NCBI Taxonomy" id="1524097"/>
    <lineage>
        <taxon>Bacteria</taxon>
        <taxon>Pseudomonadati</taxon>
        <taxon>Pseudomonadota</taxon>
        <taxon>Betaproteobacteria</taxon>
        <taxon>Burkholderiales</taxon>
        <taxon>Oxalobacteraceae</taxon>
        <taxon>Telluria group</taxon>
        <taxon>Massilia</taxon>
    </lineage>
</organism>
<dbReference type="OrthoDB" id="433681at2"/>
<dbReference type="EMBL" id="PXWF02000297">
    <property type="protein sequence ID" value="PWF42465.1"/>
    <property type="molecule type" value="Genomic_DNA"/>
</dbReference>
<dbReference type="AlphaFoldDB" id="A0A2U2HF05"/>
<reference evidence="5 6" key="1">
    <citation type="submission" date="2018-04" db="EMBL/GenBank/DDBJ databases">
        <title>Massilia violaceinigra sp. nov., a novel purple-pigmented bacterium isolated from Tianshan glacier, Xinjiang, China.</title>
        <authorList>
            <person name="Wang H."/>
        </authorList>
    </citation>
    <scope>NUCLEOTIDE SEQUENCE [LARGE SCALE GENOMIC DNA]</scope>
    <source>
        <strain evidence="5 6">B448-2</strain>
    </source>
</reference>
<dbReference type="Pfam" id="PF00534">
    <property type="entry name" value="Glycos_transf_1"/>
    <property type="match status" value="1"/>
</dbReference>